<keyword evidence="3" id="KW-1185">Reference proteome</keyword>
<evidence type="ECO:0000313" key="2">
    <source>
        <dbReference type="EMBL" id="UPM55482.1"/>
    </source>
</evidence>
<keyword evidence="1" id="KW-0732">Signal</keyword>
<protein>
    <submittedName>
        <fullName evidence="2">Uncharacterized protein</fullName>
    </submittedName>
</protein>
<accession>A0ABY4JNR7</accession>
<gene>
    <name evidence="2" type="ORF">MY490_06470</name>
</gene>
<evidence type="ECO:0000313" key="3">
    <source>
        <dbReference type="Proteomes" id="UP000830639"/>
    </source>
</evidence>
<dbReference type="RefSeq" id="WP_248268493.1">
    <property type="nucleotide sequence ID" value="NZ_CP096034.1"/>
</dbReference>
<dbReference type="Proteomes" id="UP000830639">
    <property type="component" value="Chromosome"/>
</dbReference>
<feature type="signal peptide" evidence="1">
    <location>
        <begin position="1"/>
        <end position="28"/>
    </location>
</feature>
<organism evidence="2 3">
    <name type="scientific">Gottfriedia acidiceleris</name>
    <dbReference type="NCBI Taxonomy" id="371036"/>
    <lineage>
        <taxon>Bacteria</taxon>
        <taxon>Bacillati</taxon>
        <taxon>Bacillota</taxon>
        <taxon>Bacilli</taxon>
        <taxon>Bacillales</taxon>
        <taxon>Bacillaceae</taxon>
        <taxon>Gottfriedia</taxon>
    </lineage>
</organism>
<evidence type="ECO:0000256" key="1">
    <source>
        <dbReference type="SAM" id="SignalP"/>
    </source>
</evidence>
<feature type="chain" id="PRO_5046328988" evidence="1">
    <location>
        <begin position="29"/>
        <end position="273"/>
    </location>
</feature>
<proteinExistence type="predicted"/>
<sequence length="273" mass="30325">MKKYIGFKKLGVAVLTAGILCGATPTFAASPVQYKMDSAKKENAQLNYIKKEGYKLEKPVQSVVYYDTSHVQESKAKLKASSATTATTITTNAVVTPKAIAVEPGTTRVTTYQYPVSGSLYFVEKKNGATANSIWNVSMYIGGKLVGTVGGFILDGLSLALDSVDKTSGASVQTFKSYRYTEKNGQVYKTSKSWGTYYTAEQEETFKHALNAYRSKKYNETRTVQVDYVPSRGYSAFKIAYSTYYKNNKAISDRAWTNWYKGYNYYITPEFAG</sequence>
<dbReference type="EMBL" id="CP096034">
    <property type="protein sequence ID" value="UPM55482.1"/>
    <property type="molecule type" value="Genomic_DNA"/>
</dbReference>
<name>A0ABY4JNR7_9BACI</name>
<reference evidence="2 3" key="1">
    <citation type="submission" date="2022-04" db="EMBL/GenBank/DDBJ databases">
        <title>Mechanism of arsenic methylation and mitigation arsenic toxicity by Bacillus sp. LH14 from an Arsenic-Contaminated Paddy Soil.</title>
        <authorList>
            <person name="Wang D."/>
        </authorList>
    </citation>
    <scope>NUCLEOTIDE SEQUENCE [LARGE SCALE GENOMIC DNA]</scope>
    <source>
        <strain evidence="2 3">LH14</strain>
    </source>
</reference>